<proteinExistence type="predicted"/>
<feature type="compositionally biased region" description="Basic and acidic residues" evidence="1">
    <location>
        <begin position="1"/>
        <end position="13"/>
    </location>
</feature>
<protein>
    <recommendedName>
        <fullName evidence="2">AAA+ ATPase domain-containing protein</fullName>
    </recommendedName>
</protein>
<evidence type="ECO:0000256" key="1">
    <source>
        <dbReference type="SAM" id="MobiDB-lite"/>
    </source>
</evidence>
<dbReference type="SUPFAM" id="SSF52540">
    <property type="entry name" value="P-loop containing nucleoside triphosphate hydrolases"/>
    <property type="match status" value="1"/>
</dbReference>
<organism evidence="3">
    <name type="scientific">Burkholderia pseudomallei 1710a</name>
    <dbReference type="NCBI Taxonomy" id="320371"/>
    <lineage>
        <taxon>Bacteria</taxon>
        <taxon>Pseudomonadati</taxon>
        <taxon>Pseudomonadota</taxon>
        <taxon>Betaproteobacteria</taxon>
        <taxon>Burkholderiales</taxon>
        <taxon>Burkholderiaceae</taxon>
        <taxon>Burkholderia</taxon>
        <taxon>pseudomallei group</taxon>
    </lineage>
</organism>
<gene>
    <name evidence="3" type="ORF">BURPS1710A_A2254</name>
</gene>
<sequence>MNLDQAEPRHDAQIAHLPEPPSLRTYRARQAPRLPAAPRTLAETGLDEAFVAALLLKSMLAHGRSSLTEIVARHGLPPAVLDEVLTFLACERLIEVTHRGLSDIDLTLRLTELGRALALEEKARNSYCGPAPVTHEAYVASVTAHSVRHVTIARADAHAAFDGIVVEPAMLDAAAASLNAGRPLLIYGPAGSGKTYLAERLGSLLRGNVPIPYAIYASGEVIKIHDPLVHVDAPRAADGANGDRRWRLCRRPIVLSGGELTLAELDLRRDDSTGYYQAPPHVKANTGIYIVDDLGRQRIAPRDLLNRWLLPLDRNVDQLTFASGVRLEMPFDVWPVFSSNLTPAQFSDDAFLRRLGSKLHVGPLPAGRYRDVYDANCAALALSSDASTFDYLLQHLHGPTRMPFLACYPGDLLRLVAASVRYRGDAPTVTPQALHEAWRSFFGSAPDEPPFNPPDADRDW</sequence>
<dbReference type="AlphaFoldDB" id="A0A0E1VXJ3"/>
<feature type="domain" description="AAA+ ATPase" evidence="2">
    <location>
        <begin position="180"/>
        <end position="365"/>
    </location>
</feature>
<reference evidence="3" key="1">
    <citation type="submission" date="2009-05" db="EMBL/GenBank/DDBJ databases">
        <authorList>
            <person name="Harkins D.M."/>
            <person name="DeShazer D."/>
            <person name="Woods D.E."/>
            <person name="Brinkac L.M."/>
            <person name="Brown K.A."/>
            <person name="Hung G.C."/>
            <person name="Tuanyok A."/>
            <person name="Zhang B."/>
            <person name="Nierman W.C."/>
        </authorList>
    </citation>
    <scope>NUCLEOTIDE SEQUENCE [LARGE SCALE GENOMIC DNA]</scope>
    <source>
        <strain evidence="3">1710a</strain>
    </source>
</reference>
<feature type="region of interest" description="Disordered" evidence="1">
    <location>
        <begin position="1"/>
        <end position="20"/>
    </location>
</feature>
<name>A0A0E1VXJ3_BURPE</name>
<evidence type="ECO:0000259" key="2">
    <source>
        <dbReference type="SMART" id="SM00382"/>
    </source>
</evidence>
<dbReference type="HOGENOM" id="CLU_029703_1_0_4"/>
<dbReference type="InterPro" id="IPR027417">
    <property type="entry name" value="P-loop_NTPase"/>
</dbReference>
<dbReference type="EMBL" id="CM000833">
    <property type="protein sequence ID" value="EET05675.1"/>
    <property type="molecule type" value="Genomic_DNA"/>
</dbReference>
<dbReference type="InterPro" id="IPR003593">
    <property type="entry name" value="AAA+_ATPase"/>
</dbReference>
<dbReference type="Gene3D" id="3.40.50.300">
    <property type="entry name" value="P-loop containing nucleotide triphosphate hydrolases"/>
    <property type="match status" value="1"/>
</dbReference>
<dbReference type="Proteomes" id="UP000001812">
    <property type="component" value="Chromosome II"/>
</dbReference>
<dbReference type="SMART" id="SM00382">
    <property type="entry name" value="AAA"/>
    <property type="match status" value="1"/>
</dbReference>
<dbReference type="RefSeq" id="WP_004529404.1">
    <property type="nucleotide sequence ID" value="NZ_CM000833.1"/>
</dbReference>
<accession>A0A0E1VXJ3</accession>
<evidence type="ECO:0000313" key="3">
    <source>
        <dbReference type="EMBL" id="EET05675.1"/>
    </source>
</evidence>